<dbReference type="SUPFAM" id="SSF52058">
    <property type="entry name" value="L domain-like"/>
    <property type="match status" value="2"/>
</dbReference>
<organism evidence="6 7">
    <name type="scientific">Kryptolebias marmoratus</name>
    <name type="common">Mangrove killifish</name>
    <name type="synonym">Rivulus marmoratus</name>
    <dbReference type="NCBI Taxonomy" id="37003"/>
    <lineage>
        <taxon>Eukaryota</taxon>
        <taxon>Metazoa</taxon>
        <taxon>Chordata</taxon>
        <taxon>Craniata</taxon>
        <taxon>Vertebrata</taxon>
        <taxon>Euteleostomi</taxon>
        <taxon>Actinopterygii</taxon>
        <taxon>Neopterygii</taxon>
        <taxon>Teleostei</taxon>
        <taxon>Neoteleostei</taxon>
        <taxon>Acanthomorphata</taxon>
        <taxon>Ovalentaria</taxon>
        <taxon>Atherinomorphae</taxon>
        <taxon>Cyprinodontiformes</taxon>
        <taxon>Rivulidae</taxon>
        <taxon>Kryptolebias</taxon>
    </lineage>
</organism>
<keyword evidence="2 5" id="KW-0732">Signal</keyword>
<dbReference type="Pfam" id="PF13855">
    <property type="entry name" value="LRR_8"/>
    <property type="match status" value="2"/>
</dbReference>
<reference evidence="6" key="1">
    <citation type="submission" date="2025-08" db="UniProtKB">
        <authorList>
            <consortium name="Ensembl"/>
        </authorList>
    </citation>
    <scope>IDENTIFICATION</scope>
</reference>
<dbReference type="Ensembl" id="ENSKMAT00000026938.1">
    <property type="protein sequence ID" value="ENSKMAP00000026599.1"/>
    <property type="gene ID" value="ENSKMAG00000019746.1"/>
</dbReference>
<evidence type="ECO:0000256" key="5">
    <source>
        <dbReference type="SAM" id="SignalP"/>
    </source>
</evidence>
<evidence type="ECO:0000256" key="3">
    <source>
        <dbReference type="ARBA" id="ARBA00022737"/>
    </source>
</evidence>
<dbReference type="GO" id="GO:0005615">
    <property type="term" value="C:extracellular space"/>
    <property type="evidence" value="ECO:0007669"/>
    <property type="project" value="TreeGrafter"/>
</dbReference>
<evidence type="ECO:0000256" key="4">
    <source>
        <dbReference type="SAM" id="Phobius"/>
    </source>
</evidence>
<accession>A0A3Q3BMD0</accession>
<dbReference type="AlphaFoldDB" id="A0A3Q3BMD0"/>
<dbReference type="Gene3D" id="3.80.10.10">
    <property type="entry name" value="Ribonuclease Inhibitor"/>
    <property type="match status" value="5"/>
</dbReference>
<dbReference type="GeneTree" id="ENSGT00940000163623"/>
<dbReference type="InterPro" id="IPR050328">
    <property type="entry name" value="Dev_Immune_Receptor"/>
</dbReference>
<keyword evidence="4" id="KW-0472">Membrane</keyword>
<dbReference type="SMART" id="SM00369">
    <property type="entry name" value="LRR_TYP"/>
    <property type="match status" value="12"/>
</dbReference>
<evidence type="ECO:0000313" key="7">
    <source>
        <dbReference type="Proteomes" id="UP000264800"/>
    </source>
</evidence>
<keyword evidence="3" id="KW-0677">Repeat</keyword>
<protein>
    <submittedName>
        <fullName evidence="6">Leucine-rich repeat-containing protein 32-like</fullName>
    </submittedName>
</protein>
<feature type="signal peptide" evidence="5">
    <location>
        <begin position="1"/>
        <end position="24"/>
    </location>
</feature>
<dbReference type="PANTHER" id="PTHR24373:SF388">
    <property type="entry name" value="NEGATIVE REGULATOR OF REACTIVE OXYGEN SPECIES"/>
    <property type="match status" value="1"/>
</dbReference>
<reference evidence="6" key="2">
    <citation type="submission" date="2025-09" db="UniProtKB">
        <authorList>
            <consortium name="Ensembl"/>
        </authorList>
    </citation>
    <scope>IDENTIFICATION</scope>
</reference>
<name>A0A3Q3BMD0_KRYMA</name>
<dbReference type="InterPro" id="IPR001611">
    <property type="entry name" value="Leu-rich_rpt"/>
</dbReference>
<keyword evidence="4" id="KW-1133">Transmembrane helix</keyword>
<evidence type="ECO:0000256" key="2">
    <source>
        <dbReference type="ARBA" id="ARBA00022729"/>
    </source>
</evidence>
<feature type="transmembrane region" description="Helical" evidence="4">
    <location>
        <begin position="620"/>
        <end position="640"/>
    </location>
</feature>
<dbReference type="RefSeq" id="XP_024863923.1">
    <property type="nucleotide sequence ID" value="XM_025008155.2"/>
</dbReference>
<evidence type="ECO:0000313" key="6">
    <source>
        <dbReference type="Ensembl" id="ENSKMAP00000026599.1"/>
    </source>
</evidence>
<keyword evidence="1" id="KW-0433">Leucine-rich repeat</keyword>
<dbReference type="Proteomes" id="UP000264800">
    <property type="component" value="Unplaced"/>
</dbReference>
<keyword evidence="7" id="KW-1185">Reference proteome</keyword>
<dbReference type="PANTHER" id="PTHR24373">
    <property type="entry name" value="SLIT RELATED LEUCINE-RICH REPEAT NEURONAL PROTEIN"/>
    <property type="match status" value="1"/>
</dbReference>
<dbReference type="GeneID" id="112449723"/>
<dbReference type="Pfam" id="PF00560">
    <property type="entry name" value="LRR_1"/>
    <property type="match status" value="1"/>
</dbReference>
<dbReference type="PROSITE" id="PS51450">
    <property type="entry name" value="LRR"/>
    <property type="match status" value="3"/>
</dbReference>
<dbReference type="GO" id="GO:0031012">
    <property type="term" value="C:extracellular matrix"/>
    <property type="evidence" value="ECO:0007669"/>
    <property type="project" value="TreeGrafter"/>
</dbReference>
<proteinExistence type="predicted"/>
<feature type="chain" id="PRO_5018586669" evidence="5">
    <location>
        <begin position="25"/>
        <end position="653"/>
    </location>
</feature>
<dbReference type="InterPro" id="IPR003591">
    <property type="entry name" value="Leu-rich_rpt_typical-subtyp"/>
</dbReference>
<dbReference type="OMA" id="HANWRLM"/>
<keyword evidence="4" id="KW-0812">Transmembrane</keyword>
<sequence>MVGHIFPSLLLLCSLSHYFYPTGGTYFAPKQSLSNQNLSSVPPDLDVRLRRLDLSNNFIRQLHALALPDLEQLDLSSNRLELISGGAFEMLARLEHLDLSRNRLNVHLGSNGRALGSLSRLRSLDISENGLRDDEAELLLQNKSSLDRLKMSGNSLVKLSRRLFRDSKRLRAVTIDDNLISEIAEGTFEPLSHLETLNLAKNNLAHICDFKLRQVKYLNLSRNSVEFFVTREDDQFYNLEILDLSHNKLLYFPIVPKLNRLKYLHLQNNVLGSSNVEAAMVSDTNALYDEILNWRTPRKNHLHANWRLMPLVYIDLSFNSFTSFPLETLSLLPNLETLHFGYNCLQSIKWNVRNSNESGYVRQLFFHSLKHLSLQSNGLAHISPFFLKALTQVEMLNLADNSVQPCAHGGNFSSPPSRRRHSLASCAQLGQMKTLKRLSLRGNGIKTLPLSAFQGTSLTSLDLARNPRMVMHERALEGVRATLRSLTVSEADMSSSRLSLPCMPALTELNVSDNNLDRLPGGLACSPLGVIDIRNNTFATLNPSLIRTFSANLTTVFLSGNLFNCCDSRWMAVLNEMSVTLPDIAETECFTRVGNLTMTEYLKSPSFQCSLRTKAESVHFGQTVTTILFTCVLLTGAVVLSRKVCGARGSFTV</sequence>
<dbReference type="SMART" id="SM00365">
    <property type="entry name" value="LRR_SD22"/>
    <property type="match status" value="7"/>
</dbReference>
<dbReference type="InterPro" id="IPR032675">
    <property type="entry name" value="LRR_dom_sf"/>
</dbReference>
<evidence type="ECO:0000256" key="1">
    <source>
        <dbReference type="ARBA" id="ARBA00022614"/>
    </source>
</evidence>
<dbReference type="STRING" id="37003.ENSKMAP00000026599"/>
<dbReference type="PRINTS" id="PR00019">
    <property type="entry name" value="LEURICHRPT"/>
</dbReference>